<evidence type="ECO:0000256" key="5">
    <source>
        <dbReference type="ARBA" id="ARBA00023014"/>
    </source>
</evidence>
<dbReference type="InterPro" id="IPR017900">
    <property type="entry name" value="4Fe4S_Fe_S_CS"/>
</dbReference>
<evidence type="ECO:0000259" key="6">
    <source>
        <dbReference type="PROSITE" id="PS51379"/>
    </source>
</evidence>
<reference evidence="8" key="1">
    <citation type="submission" date="2016-11" db="EMBL/GenBank/DDBJ databases">
        <authorList>
            <person name="Varghese N."/>
            <person name="Submissions S."/>
        </authorList>
    </citation>
    <scope>NUCLEOTIDE SEQUENCE [LARGE SCALE GENOMIC DNA]</scope>
    <source>
        <strain evidence="8">DSM 9756</strain>
    </source>
</reference>
<dbReference type="PANTHER" id="PTHR43673:SF10">
    <property type="entry name" value="NADH DEHYDROGENASE_NAD(P)H NITROREDUCTASE XCC3605-RELATED"/>
    <property type="match status" value="1"/>
</dbReference>
<dbReference type="EMBL" id="FQVB01000032">
    <property type="protein sequence ID" value="SHF93484.1"/>
    <property type="molecule type" value="Genomic_DNA"/>
</dbReference>
<dbReference type="InterPro" id="IPR000415">
    <property type="entry name" value="Nitroreductase-like"/>
</dbReference>
<name>A0A1M5FPY7_9BACT</name>
<dbReference type="Pfam" id="PF13237">
    <property type="entry name" value="Fer4_10"/>
    <property type="match status" value="1"/>
</dbReference>
<accession>A0A1M5FPY7</accession>
<dbReference type="GO" id="GO:0046872">
    <property type="term" value="F:metal ion binding"/>
    <property type="evidence" value="ECO:0007669"/>
    <property type="project" value="UniProtKB-KW"/>
</dbReference>
<sequence>MALIKVDETKCEKDGACVRVCPAGILTLQGDGRPAVLRGMAQFCIACGHCVAVCPQGALDNVRAPLAAQQPLERFPVLDPETALHFLRSRRSIRCYKPEPVPRELMEKLLQAARYAPSGHNSQGLSFLVVEKKEHLAAIKDLVVRWMKALVDSGSELAQRFHMPGILRAHERGVDRILRDAPQLIVVTAPKDHAAARVTTFLALEYVELYATTLGLGTCWAGYVNTCAQTARDLAAFLRIPEDHVITGTMMVGYPDVTYHRLPERNPLDLRWME</sequence>
<dbReference type="Pfam" id="PF00881">
    <property type="entry name" value="Nitroreductase"/>
    <property type="match status" value="1"/>
</dbReference>
<dbReference type="InterPro" id="IPR029479">
    <property type="entry name" value="Nitroreductase"/>
</dbReference>
<dbReference type="CDD" id="cd02143">
    <property type="entry name" value="nitroreductase_FeS-like"/>
    <property type="match status" value="1"/>
</dbReference>
<dbReference type="InterPro" id="IPR017896">
    <property type="entry name" value="4Fe4S_Fe-S-bd"/>
</dbReference>
<evidence type="ECO:0000256" key="4">
    <source>
        <dbReference type="ARBA" id="ARBA00023004"/>
    </source>
</evidence>
<evidence type="ECO:0000256" key="2">
    <source>
        <dbReference type="ARBA" id="ARBA00022723"/>
    </source>
</evidence>
<evidence type="ECO:0000256" key="3">
    <source>
        <dbReference type="ARBA" id="ARBA00023002"/>
    </source>
</evidence>
<organism evidence="7 8">
    <name type="scientific">Desulfacinum infernum DSM 9756</name>
    <dbReference type="NCBI Taxonomy" id="1121391"/>
    <lineage>
        <taxon>Bacteria</taxon>
        <taxon>Pseudomonadati</taxon>
        <taxon>Thermodesulfobacteriota</taxon>
        <taxon>Syntrophobacteria</taxon>
        <taxon>Syntrophobacterales</taxon>
        <taxon>Syntrophobacteraceae</taxon>
        <taxon>Desulfacinum</taxon>
    </lineage>
</organism>
<protein>
    <submittedName>
        <fullName evidence="7">Nitroreductase</fullName>
    </submittedName>
</protein>
<dbReference type="PROSITE" id="PS51379">
    <property type="entry name" value="4FE4S_FER_2"/>
    <property type="match status" value="2"/>
</dbReference>
<keyword evidence="5" id="KW-0411">Iron-sulfur</keyword>
<dbReference type="PROSITE" id="PS00198">
    <property type="entry name" value="4FE4S_FER_1"/>
    <property type="match status" value="1"/>
</dbReference>
<comment type="similarity">
    <text evidence="1">Belongs to the nitroreductase family.</text>
</comment>
<keyword evidence="2" id="KW-0479">Metal-binding</keyword>
<dbReference type="RefSeq" id="WP_073040771.1">
    <property type="nucleotide sequence ID" value="NZ_FQVB01000032.1"/>
</dbReference>
<dbReference type="STRING" id="1121391.SAMN02745206_02947"/>
<evidence type="ECO:0000313" key="8">
    <source>
        <dbReference type="Proteomes" id="UP000184076"/>
    </source>
</evidence>
<keyword evidence="3" id="KW-0560">Oxidoreductase</keyword>
<feature type="domain" description="4Fe-4S ferredoxin-type" evidence="6">
    <location>
        <begin position="32"/>
        <end position="64"/>
    </location>
</feature>
<dbReference type="AlphaFoldDB" id="A0A1M5FPY7"/>
<dbReference type="SUPFAM" id="SSF54862">
    <property type="entry name" value="4Fe-4S ferredoxins"/>
    <property type="match status" value="1"/>
</dbReference>
<dbReference type="PANTHER" id="PTHR43673">
    <property type="entry name" value="NAD(P)H NITROREDUCTASE YDGI-RELATED"/>
    <property type="match status" value="1"/>
</dbReference>
<dbReference type="SUPFAM" id="SSF55469">
    <property type="entry name" value="FMN-dependent nitroreductase-like"/>
    <property type="match status" value="1"/>
</dbReference>
<proteinExistence type="inferred from homology"/>
<dbReference type="Gene3D" id="3.30.70.20">
    <property type="match status" value="1"/>
</dbReference>
<dbReference type="GO" id="GO:0051536">
    <property type="term" value="F:iron-sulfur cluster binding"/>
    <property type="evidence" value="ECO:0007669"/>
    <property type="project" value="UniProtKB-KW"/>
</dbReference>
<keyword evidence="4" id="KW-0408">Iron</keyword>
<dbReference type="Gene3D" id="3.40.109.10">
    <property type="entry name" value="NADH Oxidase"/>
    <property type="match status" value="1"/>
</dbReference>
<dbReference type="GO" id="GO:0016491">
    <property type="term" value="F:oxidoreductase activity"/>
    <property type="evidence" value="ECO:0007669"/>
    <property type="project" value="UniProtKB-KW"/>
</dbReference>
<feature type="domain" description="4Fe-4S ferredoxin-type" evidence="6">
    <location>
        <begin position="2"/>
        <end position="31"/>
    </location>
</feature>
<keyword evidence="8" id="KW-1185">Reference proteome</keyword>
<evidence type="ECO:0000313" key="7">
    <source>
        <dbReference type="EMBL" id="SHF93484.1"/>
    </source>
</evidence>
<dbReference type="Proteomes" id="UP000184076">
    <property type="component" value="Unassembled WGS sequence"/>
</dbReference>
<evidence type="ECO:0000256" key="1">
    <source>
        <dbReference type="ARBA" id="ARBA00007118"/>
    </source>
</evidence>
<gene>
    <name evidence="7" type="ORF">SAMN02745206_02947</name>
</gene>